<dbReference type="InterPro" id="IPR015943">
    <property type="entry name" value="WD40/YVTN_repeat-like_dom_sf"/>
</dbReference>
<gene>
    <name evidence="4" type="ORF">EVAR_32723_1</name>
</gene>
<feature type="repeat" description="WD" evidence="3">
    <location>
        <begin position="86"/>
        <end position="124"/>
    </location>
</feature>
<evidence type="ECO:0000256" key="3">
    <source>
        <dbReference type="PROSITE-ProRule" id="PRU00221"/>
    </source>
</evidence>
<dbReference type="OrthoDB" id="2305498at2759"/>
<keyword evidence="2" id="KW-0677">Repeat</keyword>
<dbReference type="PROSITE" id="PS00678">
    <property type="entry name" value="WD_REPEATS_1"/>
    <property type="match status" value="2"/>
</dbReference>
<dbReference type="Proteomes" id="UP000299102">
    <property type="component" value="Unassembled WGS sequence"/>
</dbReference>
<feature type="repeat" description="WD" evidence="3">
    <location>
        <begin position="171"/>
        <end position="210"/>
    </location>
</feature>
<dbReference type="InterPro" id="IPR019775">
    <property type="entry name" value="WD40_repeat_CS"/>
</dbReference>
<dbReference type="InterPro" id="IPR036322">
    <property type="entry name" value="WD40_repeat_dom_sf"/>
</dbReference>
<proteinExistence type="predicted"/>
<evidence type="ECO:0000313" key="5">
    <source>
        <dbReference type="Proteomes" id="UP000299102"/>
    </source>
</evidence>
<evidence type="ECO:0000313" key="4">
    <source>
        <dbReference type="EMBL" id="GBP84824.1"/>
    </source>
</evidence>
<dbReference type="SUPFAM" id="SSF50978">
    <property type="entry name" value="WD40 repeat-like"/>
    <property type="match status" value="1"/>
</dbReference>
<name>A0A4C1ZCK4_EUMVA</name>
<dbReference type="Gene3D" id="2.130.10.10">
    <property type="entry name" value="YVTN repeat-like/Quinoprotein amine dehydrogenase"/>
    <property type="match status" value="1"/>
</dbReference>
<dbReference type="PANTHER" id="PTHR19855:SF34">
    <property type="entry name" value="F-BOX_WD REPEAT-CONTAINING PROTEIN 9"/>
    <property type="match status" value="1"/>
</dbReference>
<keyword evidence="1 3" id="KW-0853">WD repeat</keyword>
<comment type="caution">
    <text evidence="4">The sequence shown here is derived from an EMBL/GenBank/DDBJ whole genome shotgun (WGS) entry which is preliminary data.</text>
</comment>
<dbReference type="Pfam" id="PF00400">
    <property type="entry name" value="WD40"/>
    <property type="match status" value="3"/>
</dbReference>
<sequence length="313" mass="34517">MCDILQSVNEALETIENECVSSHVKTETFSVAEPTLLNLPVENGKLCISGGRDRSLILWDMSTIKPADEFECIHTSIKNQPAKICADAHLGWVWDLAADSENAATTVYSASWDNTVKAWDLNNGLAPLQTFQCGMSALSVVTSSNLVMAGLYSQKVLIFDIRAGPSHIASYKAHRGPVLALDTYKSKVASVSEDKTLAIWDVTAGKILASDIKTSSERPYPVCISWSPAALYIGDSKGALHLVDPEHFKYVERHDIWITSDVTQPSNKIRNRISDEGKSELMEREVEWTNRRVDGGRVGYRNSLTGRNTITLT</sequence>
<dbReference type="SMART" id="SM00320">
    <property type="entry name" value="WD40"/>
    <property type="match status" value="3"/>
</dbReference>
<dbReference type="InterPro" id="IPR020472">
    <property type="entry name" value="WD40_PAC1"/>
</dbReference>
<accession>A0A4C1ZCK4</accession>
<dbReference type="InterPro" id="IPR001680">
    <property type="entry name" value="WD40_rpt"/>
</dbReference>
<evidence type="ECO:0000256" key="2">
    <source>
        <dbReference type="ARBA" id="ARBA00022737"/>
    </source>
</evidence>
<reference evidence="4 5" key="1">
    <citation type="journal article" date="2019" name="Commun. Biol.">
        <title>The bagworm genome reveals a unique fibroin gene that provides high tensile strength.</title>
        <authorList>
            <person name="Kono N."/>
            <person name="Nakamura H."/>
            <person name="Ohtoshi R."/>
            <person name="Tomita M."/>
            <person name="Numata K."/>
            <person name="Arakawa K."/>
        </authorList>
    </citation>
    <scope>NUCLEOTIDE SEQUENCE [LARGE SCALE GENOMIC DNA]</scope>
</reference>
<dbReference type="PANTHER" id="PTHR19855">
    <property type="entry name" value="WD40 REPEAT PROTEIN 12, 37"/>
    <property type="match status" value="1"/>
</dbReference>
<dbReference type="PROSITE" id="PS50082">
    <property type="entry name" value="WD_REPEATS_2"/>
    <property type="match status" value="2"/>
</dbReference>
<keyword evidence="5" id="KW-1185">Reference proteome</keyword>
<dbReference type="AlphaFoldDB" id="A0A4C1ZCK4"/>
<organism evidence="4 5">
    <name type="scientific">Eumeta variegata</name>
    <name type="common">Bagworm moth</name>
    <name type="synonym">Eumeta japonica</name>
    <dbReference type="NCBI Taxonomy" id="151549"/>
    <lineage>
        <taxon>Eukaryota</taxon>
        <taxon>Metazoa</taxon>
        <taxon>Ecdysozoa</taxon>
        <taxon>Arthropoda</taxon>
        <taxon>Hexapoda</taxon>
        <taxon>Insecta</taxon>
        <taxon>Pterygota</taxon>
        <taxon>Neoptera</taxon>
        <taxon>Endopterygota</taxon>
        <taxon>Lepidoptera</taxon>
        <taxon>Glossata</taxon>
        <taxon>Ditrysia</taxon>
        <taxon>Tineoidea</taxon>
        <taxon>Psychidae</taxon>
        <taxon>Oiketicinae</taxon>
        <taxon>Eumeta</taxon>
    </lineage>
</organism>
<dbReference type="EMBL" id="BGZK01001700">
    <property type="protein sequence ID" value="GBP84824.1"/>
    <property type="molecule type" value="Genomic_DNA"/>
</dbReference>
<evidence type="ECO:0000256" key="1">
    <source>
        <dbReference type="ARBA" id="ARBA00022574"/>
    </source>
</evidence>
<dbReference type="STRING" id="151549.A0A4C1ZCK4"/>
<protein>
    <submittedName>
        <fullName evidence="4">Uncharacterized protein</fullName>
    </submittedName>
</protein>
<dbReference type="PRINTS" id="PR00320">
    <property type="entry name" value="GPROTEINBRPT"/>
</dbReference>